<feature type="non-terminal residue" evidence="1">
    <location>
        <position position="168"/>
    </location>
</feature>
<comment type="caution">
    <text evidence="1">The sequence shown here is derived from an EMBL/GenBank/DDBJ whole genome shotgun (WGS) entry which is preliminary data.</text>
</comment>
<accession>A0ABR5IQT4</accession>
<evidence type="ECO:0000313" key="1">
    <source>
        <dbReference type="EMBL" id="KOG37364.1"/>
    </source>
</evidence>
<proteinExistence type="predicted"/>
<protein>
    <submittedName>
        <fullName evidence="1">Uncharacterized protein</fullName>
    </submittedName>
</protein>
<evidence type="ECO:0000313" key="2">
    <source>
        <dbReference type="Proteomes" id="UP000037020"/>
    </source>
</evidence>
<dbReference type="Proteomes" id="UP000037020">
    <property type="component" value="Unassembled WGS sequence"/>
</dbReference>
<name>A0ABR5IQT4_9ACTN</name>
<organism evidence="1 2">
    <name type="scientific">Streptomyces varsoviensis</name>
    <dbReference type="NCBI Taxonomy" id="67373"/>
    <lineage>
        <taxon>Bacteria</taxon>
        <taxon>Bacillati</taxon>
        <taxon>Actinomycetota</taxon>
        <taxon>Actinomycetes</taxon>
        <taxon>Kitasatosporales</taxon>
        <taxon>Streptomycetaceae</taxon>
        <taxon>Streptomyces</taxon>
    </lineage>
</organism>
<dbReference type="EMBL" id="LGUT01004743">
    <property type="protein sequence ID" value="KOG37364.1"/>
    <property type="molecule type" value="Genomic_DNA"/>
</dbReference>
<keyword evidence="2" id="KW-1185">Reference proteome</keyword>
<sequence>MPTAIAVTSPDLVLVPPDGQTPAAAVLRPPDAQPLDDAIGQSAALLDRCGYVVALYPDALPGAYARRLHTVRSVLESDRMALLPIALPPLAVAVLARQLRQLSVSDLSPGVLACAARLLAHYIHAGAQLDSVAGLDRVDVGLGSHVKSWLPGTRFAVLAGPAPRLVPV</sequence>
<gene>
    <name evidence="1" type="ORF">ADK38_47365</name>
</gene>
<reference evidence="1 2" key="1">
    <citation type="submission" date="2015-07" db="EMBL/GenBank/DDBJ databases">
        <authorList>
            <person name="Ju K.-S."/>
            <person name="Doroghazi J.R."/>
            <person name="Metcalf W.W."/>
        </authorList>
    </citation>
    <scope>NUCLEOTIDE SEQUENCE [LARGE SCALE GENOMIC DNA]</scope>
    <source>
        <strain evidence="1 2">NRRL B-3589</strain>
    </source>
</reference>